<gene>
    <name evidence="7" type="ORF">EU98_0971</name>
</gene>
<sequence length="426" mass="48957">MKNNNNLLEVPNINSKDAKLKKLIYDVDESLFNEDNYSYEKFEHLCVCSGGTTSSCAKNGFTTLDLRKNHSKIQLDRKTNLVTIGGGVIMGDLLNHLQKYNRSFPIGLSKLPGAGYILTGGVSPLSRTYGLAIDNIESIKGFLGNGTFISLKKNQINPEEQLIWEAIKGAAPFFSIITEIELKTIQSNSIKVIEGFVNLNELTEIIKLSEEFPENISLQWIYAQKIYIYIFAELKNNLEDKRTEKCLMLLEKFPTLEKQFYKNFNKINFFPKELNLYELNANNHSEVISLLGEDLKNDIPIFIKCLDEIMDNKPNNSCYIASQQLGCKTKKLNHGSSFFVHRKSTWKPWIYASWKKNDLQEKEVALEWIYKSWSKLKKFYPNIHLAQLHNHLNSHDEEITLAFGDRMNELKTLKNIFDPQGILPPL</sequence>
<dbReference type="InterPro" id="IPR016169">
    <property type="entry name" value="FAD-bd_PCMH_sub2"/>
</dbReference>
<keyword evidence="3" id="KW-0285">Flavoprotein</keyword>
<dbReference type="InterPro" id="IPR006094">
    <property type="entry name" value="Oxid_FAD_bind_N"/>
</dbReference>
<dbReference type="InterPro" id="IPR050416">
    <property type="entry name" value="FAD-linked_Oxidoreductase"/>
</dbReference>
<dbReference type="EMBL" id="JNAO01000009">
    <property type="protein sequence ID" value="KGG01561.1"/>
    <property type="molecule type" value="Genomic_DNA"/>
</dbReference>
<comment type="caution">
    <text evidence="7">The sequence shown here is derived from an EMBL/GenBank/DDBJ whole genome shotgun (WGS) entry which is preliminary data.</text>
</comment>
<dbReference type="PANTHER" id="PTHR42973:SF39">
    <property type="entry name" value="FAD-BINDING PCMH-TYPE DOMAIN-CONTAINING PROTEIN"/>
    <property type="match status" value="1"/>
</dbReference>
<evidence type="ECO:0000256" key="3">
    <source>
        <dbReference type="ARBA" id="ARBA00022630"/>
    </source>
</evidence>
<dbReference type="InterPro" id="IPR016166">
    <property type="entry name" value="FAD-bd_PCMH"/>
</dbReference>
<dbReference type="Proteomes" id="UP000030533">
    <property type="component" value="Unassembled WGS sequence"/>
</dbReference>
<name>A0A0A2AJ15_PROMR</name>
<dbReference type="GO" id="GO:0016491">
    <property type="term" value="F:oxidoreductase activity"/>
    <property type="evidence" value="ECO:0007669"/>
    <property type="project" value="UniProtKB-KW"/>
</dbReference>
<protein>
    <submittedName>
        <fullName evidence="7">FAD linked oxidase</fullName>
    </submittedName>
</protein>
<comment type="cofactor">
    <cofactor evidence="1">
        <name>FAD</name>
        <dbReference type="ChEBI" id="CHEBI:57692"/>
    </cofactor>
</comment>
<reference evidence="8" key="1">
    <citation type="journal article" date="2014" name="Sci. Data">
        <title>Genomes of diverse isolates of the marine cyanobacterium Prochlorococcus.</title>
        <authorList>
            <person name="Biller S."/>
            <person name="Berube P."/>
            <person name="Thompson J."/>
            <person name="Kelly L."/>
            <person name="Roggensack S."/>
            <person name="Awad L."/>
            <person name="Roache-Johnson K."/>
            <person name="Ding H."/>
            <person name="Giovannoni S.J."/>
            <person name="Moore L.R."/>
            <person name="Chisholm S.W."/>
        </authorList>
    </citation>
    <scope>NUCLEOTIDE SEQUENCE [LARGE SCALE GENOMIC DNA]</scope>
    <source>
        <strain evidence="8">MIT 9314</strain>
    </source>
</reference>
<evidence type="ECO:0000313" key="8">
    <source>
        <dbReference type="Proteomes" id="UP000030533"/>
    </source>
</evidence>
<dbReference type="RefSeq" id="WP_032515750.1">
    <property type="nucleotide sequence ID" value="NZ_JNAO01000009.1"/>
</dbReference>
<dbReference type="Gene3D" id="3.40.462.20">
    <property type="match status" value="1"/>
</dbReference>
<dbReference type="AlphaFoldDB" id="A0A0A2AJ15"/>
<organism evidence="7 8">
    <name type="scientific">Prochlorococcus marinus str. MIT 9314</name>
    <dbReference type="NCBI Taxonomy" id="167548"/>
    <lineage>
        <taxon>Bacteria</taxon>
        <taxon>Bacillati</taxon>
        <taxon>Cyanobacteriota</taxon>
        <taxon>Cyanophyceae</taxon>
        <taxon>Synechococcales</taxon>
        <taxon>Prochlorococcaceae</taxon>
        <taxon>Prochlorococcus</taxon>
    </lineage>
</organism>
<comment type="similarity">
    <text evidence="2">Belongs to the oxygen-dependent FAD-linked oxidoreductase family.</text>
</comment>
<keyword evidence="4" id="KW-0274">FAD</keyword>
<dbReference type="Pfam" id="PF01565">
    <property type="entry name" value="FAD_binding_4"/>
    <property type="match status" value="1"/>
</dbReference>
<dbReference type="InterPro" id="IPR036318">
    <property type="entry name" value="FAD-bd_PCMH-like_sf"/>
</dbReference>
<dbReference type="PANTHER" id="PTHR42973">
    <property type="entry name" value="BINDING OXIDOREDUCTASE, PUTATIVE (AFU_ORTHOLOGUE AFUA_1G17690)-RELATED"/>
    <property type="match status" value="1"/>
</dbReference>
<evidence type="ECO:0000313" key="7">
    <source>
        <dbReference type="EMBL" id="KGG01561.1"/>
    </source>
</evidence>
<evidence type="ECO:0000256" key="1">
    <source>
        <dbReference type="ARBA" id="ARBA00001974"/>
    </source>
</evidence>
<accession>A0A0A2AJ15</accession>
<feature type="domain" description="FAD-binding PCMH-type" evidence="6">
    <location>
        <begin position="13"/>
        <end position="187"/>
    </location>
</feature>
<evidence type="ECO:0000256" key="5">
    <source>
        <dbReference type="ARBA" id="ARBA00023002"/>
    </source>
</evidence>
<keyword evidence="5" id="KW-0560">Oxidoreductase</keyword>
<dbReference type="GO" id="GO:0071949">
    <property type="term" value="F:FAD binding"/>
    <property type="evidence" value="ECO:0007669"/>
    <property type="project" value="InterPro"/>
</dbReference>
<dbReference type="SUPFAM" id="SSF56176">
    <property type="entry name" value="FAD-binding/transporter-associated domain-like"/>
    <property type="match status" value="1"/>
</dbReference>
<evidence type="ECO:0000259" key="6">
    <source>
        <dbReference type="PROSITE" id="PS51387"/>
    </source>
</evidence>
<proteinExistence type="inferred from homology"/>
<dbReference type="PROSITE" id="PS51387">
    <property type="entry name" value="FAD_PCMH"/>
    <property type="match status" value="1"/>
</dbReference>
<evidence type="ECO:0000256" key="2">
    <source>
        <dbReference type="ARBA" id="ARBA00005466"/>
    </source>
</evidence>
<dbReference type="eggNOG" id="COG0277">
    <property type="taxonomic scope" value="Bacteria"/>
</dbReference>
<dbReference type="STRING" id="167548.EU98_0971"/>
<evidence type="ECO:0000256" key="4">
    <source>
        <dbReference type="ARBA" id="ARBA00022827"/>
    </source>
</evidence>
<dbReference type="Gene3D" id="3.30.465.10">
    <property type="match status" value="1"/>
</dbReference>